<feature type="domain" description="Lipid desaturase" evidence="7">
    <location>
        <begin position="12"/>
        <end position="170"/>
    </location>
</feature>
<dbReference type="InterPro" id="IPR019547">
    <property type="entry name" value="Lipid_desat"/>
</dbReference>
<dbReference type="AlphaFoldDB" id="A0A518G737"/>
<dbReference type="RefSeq" id="WP_197356779.1">
    <property type="nucleotide sequence ID" value="NZ_CP036298.1"/>
</dbReference>
<dbReference type="EMBL" id="CP036298">
    <property type="protein sequence ID" value="QDV24404.1"/>
    <property type="molecule type" value="Genomic_DNA"/>
</dbReference>
<comment type="subcellular location">
    <subcellularLocation>
        <location evidence="1">Membrane</location>
        <topology evidence="1">Multi-pass membrane protein</topology>
    </subcellularLocation>
</comment>
<dbReference type="KEGG" id="ahel:Q31a_27210"/>
<evidence type="ECO:0000259" key="7">
    <source>
        <dbReference type="Pfam" id="PF10520"/>
    </source>
</evidence>
<evidence type="ECO:0000256" key="4">
    <source>
        <dbReference type="ARBA" id="ARBA00022989"/>
    </source>
</evidence>
<gene>
    <name evidence="8" type="ORF">Q31a_27210</name>
</gene>
<sequence>MFYLIGWIVASYLAADLLAGFWHWLEDRYFDETWPIVGKYIAKPNTLHHEQPTAFLFQSYWSRNWTTIVPAAVGLAFTFWHPVGLVFVFVSQANEIHAWAHNKGKVSPLIAAIQETGILQSPKHHAEHHRSPFAIRYCVMSDLLNPILDYFQFWRTLEGLLETATGIRPKPE</sequence>
<keyword evidence="5 6" id="KW-0472">Membrane</keyword>
<name>A0A518G737_9BACT</name>
<evidence type="ECO:0000256" key="3">
    <source>
        <dbReference type="ARBA" id="ARBA00022692"/>
    </source>
</evidence>
<dbReference type="PANTHER" id="PTHR48231">
    <property type="entry name" value="TMEM189_B_DMAIN DOMAIN-CONTAINING PROTEIN"/>
    <property type="match status" value="1"/>
</dbReference>
<feature type="transmembrane region" description="Helical" evidence="6">
    <location>
        <begin position="68"/>
        <end position="90"/>
    </location>
</feature>
<evidence type="ECO:0000256" key="5">
    <source>
        <dbReference type="ARBA" id="ARBA00023136"/>
    </source>
</evidence>
<comment type="similarity">
    <text evidence="2">Belongs to the fatty acid desaturase CarF family.</text>
</comment>
<protein>
    <submittedName>
        <fullName evidence="8">Kua-ubiquitin conjugating enzyme hybrid localization domain protein</fullName>
    </submittedName>
</protein>
<dbReference type="Pfam" id="PF10520">
    <property type="entry name" value="Lipid_desat"/>
    <property type="match status" value="1"/>
</dbReference>
<feature type="transmembrane region" description="Helical" evidence="6">
    <location>
        <begin position="7"/>
        <end position="25"/>
    </location>
</feature>
<keyword evidence="4 6" id="KW-1133">Transmembrane helix</keyword>
<proteinExistence type="inferred from homology"/>
<evidence type="ECO:0000313" key="8">
    <source>
        <dbReference type="EMBL" id="QDV24404.1"/>
    </source>
</evidence>
<accession>A0A518G737</accession>
<dbReference type="Proteomes" id="UP000318017">
    <property type="component" value="Chromosome"/>
</dbReference>
<evidence type="ECO:0000313" key="9">
    <source>
        <dbReference type="Proteomes" id="UP000318017"/>
    </source>
</evidence>
<dbReference type="PANTHER" id="PTHR48231:SF1">
    <property type="entry name" value="OS08G0187900 PROTEIN"/>
    <property type="match status" value="1"/>
</dbReference>
<evidence type="ECO:0000256" key="6">
    <source>
        <dbReference type="SAM" id="Phobius"/>
    </source>
</evidence>
<dbReference type="GO" id="GO:0016020">
    <property type="term" value="C:membrane"/>
    <property type="evidence" value="ECO:0007669"/>
    <property type="project" value="UniProtKB-SubCell"/>
</dbReference>
<organism evidence="8 9">
    <name type="scientific">Aureliella helgolandensis</name>
    <dbReference type="NCBI Taxonomy" id="2527968"/>
    <lineage>
        <taxon>Bacteria</taxon>
        <taxon>Pseudomonadati</taxon>
        <taxon>Planctomycetota</taxon>
        <taxon>Planctomycetia</taxon>
        <taxon>Pirellulales</taxon>
        <taxon>Pirellulaceae</taxon>
        <taxon>Aureliella</taxon>
    </lineage>
</organism>
<reference evidence="8 9" key="1">
    <citation type="submission" date="2019-02" db="EMBL/GenBank/DDBJ databases">
        <title>Deep-cultivation of Planctomycetes and their phenomic and genomic characterization uncovers novel biology.</title>
        <authorList>
            <person name="Wiegand S."/>
            <person name="Jogler M."/>
            <person name="Boedeker C."/>
            <person name="Pinto D."/>
            <person name="Vollmers J."/>
            <person name="Rivas-Marin E."/>
            <person name="Kohn T."/>
            <person name="Peeters S.H."/>
            <person name="Heuer A."/>
            <person name="Rast P."/>
            <person name="Oberbeckmann S."/>
            <person name="Bunk B."/>
            <person name="Jeske O."/>
            <person name="Meyerdierks A."/>
            <person name="Storesund J.E."/>
            <person name="Kallscheuer N."/>
            <person name="Luecker S."/>
            <person name="Lage O.M."/>
            <person name="Pohl T."/>
            <person name="Merkel B.J."/>
            <person name="Hornburger P."/>
            <person name="Mueller R.-W."/>
            <person name="Bruemmer F."/>
            <person name="Labrenz M."/>
            <person name="Spormann A.M."/>
            <person name="Op den Camp H."/>
            <person name="Overmann J."/>
            <person name="Amann R."/>
            <person name="Jetten M.S.M."/>
            <person name="Mascher T."/>
            <person name="Medema M.H."/>
            <person name="Devos D.P."/>
            <person name="Kaster A.-K."/>
            <person name="Ovreas L."/>
            <person name="Rohde M."/>
            <person name="Galperin M.Y."/>
            <person name="Jogler C."/>
        </authorList>
    </citation>
    <scope>NUCLEOTIDE SEQUENCE [LARGE SCALE GENOMIC DNA]</scope>
    <source>
        <strain evidence="8 9">Q31a</strain>
    </source>
</reference>
<keyword evidence="9" id="KW-1185">Reference proteome</keyword>
<evidence type="ECO:0000256" key="1">
    <source>
        <dbReference type="ARBA" id="ARBA00004141"/>
    </source>
</evidence>
<keyword evidence="3 6" id="KW-0812">Transmembrane</keyword>
<evidence type="ECO:0000256" key="2">
    <source>
        <dbReference type="ARBA" id="ARBA00007620"/>
    </source>
</evidence>